<evidence type="ECO:0000256" key="7">
    <source>
        <dbReference type="SAM" id="MobiDB-lite"/>
    </source>
</evidence>
<dbReference type="FunFam" id="3.30.310.130:FF:000006">
    <property type="entry name" value="Probable ubiquitin-like-specific protease 2B"/>
    <property type="match status" value="1"/>
</dbReference>
<dbReference type="Gene3D" id="1.10.418.20">
    <property type="match status" value="1"/>
</dbReference>
<accession>A0A445GPS8</accession>
<keyword evidence="2 9" id="KW-0645">Protease</keyword>
<dbReference type="EMBL" id="QZWG01000015">
    <property type="protein sequence ID" value="RZB63270.1"/>
    <property type="molecule type" value="Genomic_DNA"/>
</dbReference>
<keyword evidence="10" id="KW-1185">Reference proteome</keyword>
<evidence type="ECO:0000313" key="9">
    <source>
        <dbReference type="EMBL" id="RZB63270.1"/>
    </source>
</evidence>
<evidence type="ECO:0000256" key="2">
    <source>
        <dbReference type="ARBA" id="ARBA00022670"/>
    </source>
</evidence>
<keyword evidence="4" id="KW-0378">Hydrolase</keyword>
<dbReference type="GO" id="GO:0006508">
    <property type="term" value="P:proteolysis"/>
    <property type="evidence" value="ECO:0007669"/>
    <property type="project" value="UniProtKB-KW"/>
</dbReference>
<dbReference type="PROSITE" id="PS50600">
    <property type="entry name" value="ULP_PROTEASE"/>
    <property type="match status" value="1"/>
</dbReference>
<dbReference type="Pfam" id="PF25352">
    <property type="entry name" value="PH_ULP"/>
    <property type="match status" value="1"/>
</dbReference>
<comment type="function">
    <text evidence="6">Protease that catalyzes two essential functions in the SUMO pathway: processing of full-length SUMOs to their mature forms and deconjugation of SUMO from targeted proteins.</text>
</comment>
<dbReference type="InterPro" id="IPR057375">
    <property type="entry name" value="ULP2A/B_PH"/>
</dbReference>
<feature type="region of interest" description="Disordered" evidence="7">
    <location>
        <begin position="885"/>
        <end position="908"/>
    </location>
</feature>
<dbReference type="Gene3D" id="3.30.310.130">
    <property type="entry name" value="Ubiquitin-related"/>
    <property type="match status" value="1"/>
</dbReference>
<dbReference type="InterPro" id="IPR003653">
    <property type="entry name" value="Peptidase_C48_C"/>
</dbReference>
<evidence type="ECO:0000256" key="1">
    <source>
        <dbReference type="ARBA" id="ARBA00005234"/>
    </source>
</evidence>
<dbReference type="Gramene" id="XM_028349338.1">
    <property type="protein sequence ID" value="XP_028205139.1"/>
    <property type="gene ID" value="LOC114388701"/>
</dbReference>
<feature type="region of interest" description="Disordered" evidence="7">
    <location>
        <begin position="171"/>
        <end position="196"/>
    </location>
</feature>
<comment type="similarity">
    <text evidence="1">Belongs to the peptidase C48 family.</text>
</comment>
<name>A0A445GPS8_GLYSO</name>
<feature type="domain" description="Ubiquitin-like protease family profile" evidence="8">
    <location>
        <begin position="384"/>
        <end position="576"/>
    </location>
</feature>
<proteinExistence type="inferred from homology"/>
<evidence type="ECO:0000256" key="5">
    <source>
        <dbReference type="ARBA" id="ARBA00022807"/>
    </source>
</evidence>
<reference evidence="9 10" key="1">
    <citation type="submission" date="2018-09" db="EMBL/GenBank/DDBJ databases">
        <title>A high-quality reference genome of wild soybean provides a powerful tool to mine soybean genomes.</title>
        <authorList>
            <person name="Xie M."/>
            <person name="Chung C.Y.L."/>
            <person name="Li M.-W."/>
            <person name="Wong F.-L."/>
            <person name="Chan T.-F."/>
            <person name="Lam H.-M."/>
        </authorList>
    </citation>
    <scope>NUCLEOTIDE SEQUENCE [LARGE SCALE GENOMIC DNA]</scope>
    <source>
        <strain evidence="10">cv. W05</strain>
        <tissue evidence="9">Hypocotyl of etiolated seedlings</tissue>
    </source>
</reference>
<dbReference type="GO" id="GO:0008234">
    <property type="term" value="F:cysteine-type peptidase activity"/>
    <property type="evidence" value="ECO:0007669"/>
    <property type="project" value="UniProtKB-KW"/>
</dbReference>
<evidence type="ECO:0000256" key="3">
    <source>
        <dbReference type="ARBA" id="ARBA00022786"/>
    </source>
</evidence>
<evidence type="ECO:0000256" key="4">
    <source>
        <dbReference type="ARBA" id="ARBA00022801"/>
    </source>
</evidence>
<keyword evidence="5" id="KW-0788">Thiol protease</keyword>
<keyword evidence="3" id="KW-0833">Ubl conjugation pathway</keyword>
<protein>
    <submittedName>
        <fullName evidence="9">Putative ubiquitin-like-specific protease 2A isoform A</fullName>
    </submittedName>
</protein>
<sequence>MTRRTRSSSSSSSSTKKFEVFEFNDEDENVEKTSRRILRKLANPSTSRSRSSPVTKYDFLQAFASGTNSKPLSNDVTADPIDLDSEQEEDEMERSPVEVANKPLEVVVDDSDDGDGGRGHDVVDNQGKCDIPCSIDTLLQHSADEEIPGHSDFVESDFDWKNQSLDVVSDAADSNQISSSSTSTSTSTSNPSEDEVNFGDQLVEHDSAAFEINDIEKVVDVIPDFIQYEDLYSTRSWLTFSCNSLKLDGSTINRTRETFKIEWATEEIIKIESYWFGNIETASIILILKPKDYTEAENTNQNPGFKLLKFAVYDSCWYKAEEAIKLLDMRYTDIWSTFLDIDEENNGNISALGKDCFFSQKHYFPNFDEAFDEVIYPMGEPDAVSISMRDIELLQPQTFINDTIIDFYIKYLKSKLPTDEQNRFHFFNSFFFRKLADLDKDSSSACDGRAAFQRVRKWTRKVNLFEKDYIFIPVNYSLHWSLIAICHPGEVTCFKEINESSKVACILHMDSLRGSHKGLKNVFQSYLCEEWKERHSNVVDDVSSKFLHLRFISLELPQQENLYDCGLFLLHYVERFLEEAPMNFNPFMITKSSNFLSSNWFPPPEASLKRSHIQNLIYDIFENNSLHAPPTDCLDKGHPSEDPSIIVNPKVEEDSLRGCYPALWHGKNPSNSSTELETTDIQYPTASHIRVPICLTGSGLVSKDLQAAVVTSHSDCLQMPACHQRGFLSPLEEIEESGEETALSLERENSQVGILAYDFPSTYVSNDHRASETFQDGFSVNFVEAVESHSHSRTSNTATHEDQPLEKIEESSIPDKIVLEYLSTSGSGDDVKDYIVPDSPDANDVDVSVKSRSSVRNNMNSAAHQIFDLTHNTSVEDNTLVSKEEPLAFDSDERDAKRPKLMNAGGPSRRFTRSMIKRTCNVV</sequence>
<gene>
    <name evidence="9" type="ORF">D0Y65_040082</name>
</gene>
<dbReference type="PANTHER" id="PTHR47764">
    <property type="entry name" value="UBIQUITIN-LIKE-SPECIFIC PROTEASE 2B-RELATED"/>
    <property type="match status" value="1"/>
</dbReference>
<dbReference type="Pfam" id="PF02902">
    <property type="entry name" value="Peptidase_C48"/>
    <property type="match status" value="1"/>
</dbReference>
<feature type="compositionally biased region" description="Low complexity" evidence="7">
    <location>
        <begin position="178"/>
        <end position="189"/>
    </location>
</feature>
<dbReference type="SUPFAM" id="SSF54001">
    <property type="entry name" value="Cysteine proteinases"/>
    <property type="match status" value="1"/>
</dbReference>
<comment type="caution">
    <text evidence="9">The sequence shown here is derived from an EMBL/GenBank/DDBJ whole genome shotgun (WGS) entry which is preliminary data.</text>
</comment>
<evidence type="ECO:0000259" key="8">
    <source>
        <dbReference type="PROSITE" id="PS50600"/>
    </source>
</evidence>
<dbReference type="AlphaFoldDB" id="A0A445GPS8"/>
<dbReference type="PANTHER" id="PTHR47764:SF12">
    <property type="entry name" value="ULP1 PROTEASE FAMILY, CARBOXY-TERMINAL DOMAIN PROTEIN"/>
    <property type="match status" value="1"/>
</dbReference>
<dbReference type="Proteomes" id="UP000289340">
    <property type="component" value="Chromosome 15"/>
</dbReference>
<dbReference type="InterPro" id="IPR038765">
    <property type="entry name" value="Papain-like_cys_pep_sf"/>
</dbReference>
<evidence type="ECO:0000256" key="6">
    <source>
        <dbReference type="ARBA" id="ARBA00057729"/>
    </source>
</evidence>
<organism evidence="9 10">
    <name type="scientific">Glycine soja</name>
    <name type="common">Wild soybean</name>
    <dbReference type="NCBI Taxonomy" id="3848"/>
    <lineage>
        <taxon>Eukaryota</taxon>
        <taxon>Viridiplantae</taxon>
        <taxon>Streptophyta</taxon>
        <taxon>Embryophyta</taxon>
        <taxon>Tracheophyta</taxon>
        <taxon>Spermatophyta</taxon>
        <taxon>Magnoliopsida</taxon>
        <taxon>eudicotyledons</taxon>
        <taxon>Gunneridae</taxon>
        <taxon>Pentapetalae</taxon>
        <taxon>rosids</taxon>
        <taxon>fabids</taxon>
        <taxon>Fabales</taxon>
        <taxon>Fabaceae</taxon>
        <taxon>Papilionoideae</taxon>
        <taxon>50 kb inversion clade</taxon>
        <taxon>NPAAA clade</taxon>
        <taxon>indigoferoid/millettioid clade</taxon>
        <taxon>Phaseoleae</taxon>
        <taxon>Glycine</taxon>
        <taxon>Glycine subgen. Soja</taxon>
    </lineage>
</organism>
<evidence type="ECO:0000313" key="10">
    <source>
        <dbReference type="Proteomes" id="UP000289340"/>
    </source>
</evidence>